<evidence type="ECO:0000256" key="1">
    <source>
        <dbReference type="SAM" id="MobiDB-lite"/>
    </source>
</evidence>
<dbReference type="EMBL" id="JADMLG010000006">
    <property type="protein sequence ID" value="MBH0777793.1"/>
    <property type="molecule type" value="Genomic_DNA"/>
</dbReference>
<dbReference type="RefSeq" id="WP_196150124.1">
    <property type="nucleotide sequence ID" value="NZ_JADMLG010000006.1"/>
</dbReference>
<keyword evidence="3" id="KW-1185">Reference proteome</keyword>
<name>A0A931IC44_9NOCA</name>
<dbReference type="InterPro" id="IPR046036">
    <property type="entry name" value="DUF5994"/>
</dbReference>
<dbReference type="Proteomes" id="UP000655751">
    <property type="component" value="Unassembled WGS sequence"/>
</dbReference>
<evidence type="ECO:0000313" key="3">
    <source>
        <dbReference type="Proteomes" id="UP000655751"/>
    </source>
</evidence>
<comment type="caution">
    <text evidence="2">The sequence shown here is derived from an EMBL/GenBank/DDBJ whole genome shotgun (WGS) entry which is preliminary data.</text>
</comment>
<gene>
    <name evidence="2" type="ORF">IT779_16070</name>
</gene>
<dbReference type="AlphaFoldDB" id="A0A931IC44"/>
<feature type="region of interest" description="Disordered" evidence="1">
    <location>
        <begin position="1"/>
        <end position="50"/>
    </location>
</feature>
<sequence length="160" mass="17525">MNVSGARRPITNHYDMATGDDARRKRQPFGDPTRTPRLTLSSPAESDPREVDGVWWPWTGNLTAEVHDLIAALTYRLGPTAWIRFDWNQLSLDQRRVDASDDVHVTGPASDQPADVMELAGTNGQRMSLLVLSHDTPADVANAAMRRVVVGGAAAPEPSR</sequence>
<proteinExistence type="predicted"/>
<evidence type="ECO:0000313" key="2">
    <source>
        <dbReference type="EMBL" id="MBH0777793.1"/>
    </source>
</evidence>
<organism evidence="2 3">
    <name type="scientific">Nocardia bovistercoris</name>
    <dbReference type="NCBI Taxonomy" id="2785916"/>
    <lineage>
        <taxon>Bacteria</taxon>
        <taxon>Bacillati</taxon>
        <taxon>Actinomycetota</taxon>
        <taxon>Actinomycetes</taxon>
        <taxon>Mycobacteriales</taxon>
        <taxon>Nocardiaceae</taxon>
        <taxon>Nocardia</taxon>
    </lineage>
</organism>
<dbReference type="Pfam" id="PF19457">
    <property type="entry name" value="DUF5994"/>
    <property type="match status" value="1"/>
</dbReference>
<reference evidence="2" key="1">
    <citation type="submission" date="2020-11" db="EMBL/GenBank/DDBJ databases">
        <title>Nocardia NEAU-351.nov., a novel actinomycete isolated from the cow dung.</title>
        <authorList>
            <person name="Zhang X."/>
        </authorList>
    </citation>
    <scope>NUCLEOTIDE SEQUENCE</scope>
    <source>
        <strain evidence="2">NEAU-351</strain>
    </source>
</reference>
<accession>A0A931IC44</accession>
<protein>
    <submittedName>
        <fullName evidence="2">Uncharacterized protein</fullName>
    </submittedName>
</protein>